<dbReference type="EMBL" id="RSCD01000009">
    <property type="protein sequence ID" value="RSH91128.1"/>
    <property type="molecule type" value="Genomic_DNA"/>
</dbReference>
<feature type="region of interest" description="Disordered" evidence="1">
    <location>
        <begin position="54"/>
        <end position="213"/>
    </location>
</feature>
<keyword evidence="3" id="KW-1185">Reference proteome</keyword>
<feature type="compositionally biased region" description="Polar residues" evidence="1">
    <location>
        <begin position="166"/>
        <end position="187"/>
    </location>
</feature>
<dbReference type="AlphaFoldDB" id="A0A427YJ60"/>
<dbReference type="STRING" id="1890683.A0A427YJ60"/>
<feature type="compositionally biased region" description="Low complexity" evidence="1">
    <location>
        <begin position="88"/>
        <end position="110"/>
    </location>
</feature>
<feature type="compositionally biased region" description="Pro residues" evidence="1">
    <location>
        <begin position="124"/>
        <end position="141"/>
    </location>
</feature>
<keyword evidence="2" id="KW-0808">Transferase</keyword>
<reference evidence="2 3" key="1">
    <citation type="submission" date="2018-11" db="EMBL/GenBank/DDBJ databases">
        <title>Genome sequence of Saitozyma podzolica DSM 27192.</title>
        <authorList>
            <person name="Aliyu H."/>
            <person name="Gorte O."/>
            <person name="Ochsenreither K."/>
        </authorList>
    </citation>
    <scope>NUCLEOTIDE SEQUENCE [LARGE SCALE GENOMIC DNA]</scope>
    <source>
        <strain evidence="2 3">DSM 27192</strain>
    </source>
</reference>
<evidence type="ECO:0000256" key="1">
    <source>
        <dbReference type="SAM" id="MobiDB-lite"/>
    </source>
</evidence>
<evidence type="ECO:0000313" key="2">
    <source>
        <dbReference type="EMBL" id="RSH91128.1"/>
    </source>
</evidence>
<gene>
    <name evidence="2" type="primary">FAB1_1</name>
    <name evidence="2" type="ORF">EHS25_010304</name>
</gene>
<evidence type="ECO:0000313" key="3">
    <source>
        <dbReference type="Proteomes" id="UP000279259"/>
    </source>
</evidence>
<accession>A0A427YJ60</accession>
<keyword evidence="2" id="KW-0418">Kinase</keyword>
<feature type="region of interest" description="Disordered" evidence="1">
    <location>
        <begin position="1"/>
        <end position="40"/>
    </location>
</feature>
<dbReference type="GO" id="GO:0016301">
    <property type="term" value="F:kinase activity"/>
    <property type="evidence" value="ECO:0007669"/>
    <property type="project" value="UniProtKB-KW"/>
</dbReference>
<proteinExistence type="predicted"/>
<sequence length="395" mass="41435">MSDSQLTLDTAGRAPSVGSNRPSPITGLTTFPNPFADEPEQGILPAFLSKVKSTFSTASTGSIPSVHKTADKGSSQPPVAAPEGGGATTSTVTGSSSSVPQTEAQAIAAAAKERALSGKQITPIPTPILPPGNEPLPPSGRPSPTIGIAPSSPTHNRTLRAPIGTVPSTSTGTQAPSVASTSRSDSQARSKRLFAPSERHWRPSGAAPAQVTVSPVTSVTTTVQAPPSIPADPSSNLRGLGTAYRSSSQFGLQAAVAGSSRQLPHLPHAHVHHAHRDSLTGLRPRRSSFATIPDSPSSVSLSAMIAANAELSQNVSFVPGFPLPQDDTRSVRSLGFVKRTNSVSKIIRRIRGEGLSKHYWMADEHCKECYDCKSVSTRFDWTLRRERESARKPMG</sequence>
<protein>
    <submittedName>
        <fullName evidence="2">1-phosphatidylinositol-3-phosphate 5-kinase</fullName>
    </submittedName>
</protein>
<feature type="compositionally biased region" description="Polar residues" evidence="1">
    <location>
        <begin position="54"/>
        <end position="63"/>
    </location>
</feature>
<name>A0A427YJ60_9TREE</name>
<comment type="caution">
    <text evidence="2">The sequence shown here is derived from an EMBL/GenBank/DDBJ whole genome shotgun (WGS) entry which is preliminary data.</text>
</comment>
<organism evidence="2 3">
    <name type="scientific">Saitozyma podzolica</name>
    <dbReference type="NCBI Taxonomy" id="1890683"/>
    <lineage>
        <taxon>Eukaryota</taxon>
        <taxon>Fungi</taxon>
        <taxon>Dikarya</taxon>
        <taxon>Basidiomycota</taxon>
        <taxon>Agaricomycotina</taxon>
        <taxon>Tremellomycetes</taxon>
        <taxon>Tremellales</taxon>
        <taxon>Trimorphomycetaceae</taxon>
        <taxon>Saitozyma</taxon>
    </lineage>
</organism>
<feature type="compositionally biased region" description="Polar residues" evidence="1">
    <location>
        <begin position="17"/>
        <end position="32"/>
    </location>
</feature>
<dbReference type="OrthoDB" id="3266666at2759"/>
<dbReference type="Proteomes" id="UP000279259">
    <property type="component" value="Unassembled WGS sequence"/>
</dbReference>